<evidence type="ECO:0000313" key="1">
    <source>
        <dbReference type="EMBL" id="AXO86668.1"/>
    </source>
</evidence>
<evidence type="ECO:0000313" key="2">
    <source>
        <dbReference type="Proteomes" id="UP000258127"/>
    </source>
</evidence>
<dbReference type="EMBL" id="CP031641">
    <property type="protein sequence ID" value="AXO86668.1"/>
    <property type="molecule type" value="Genomic_DNA"/>
</dbReference>
<dbReference type="Proteomes" id="UP000258127">
    <property type="component" value="Chromosome"/>
</dbReference>
<reference evidence="1 2" key="1">
    <citation type="submission" date="2018-08" db="EMBL/GenBank/DDBJ databases">
        <authorList>
            <person name="Lee Y."/>
            <person name="Kakembo D."/>
        </authorList>
    </citation>
    <scope>NUCLEOTIDE SEQUENCE [LARGE SCALE GENOMIC DNA]</scope>
    <source>
        <strain evidence="1 2">JBCS1880</strain>
    </source>
</reference>
<dbReference type="AlphaFoldDB" id="A0AAI8P8F0"/>
<name>A0AAI8P8F0_9PSED</name>
<dbReference type="RefSeq" id="WP_039582649.1">
    <property type="nucleotide sequence ID" value="NZ_CP009747.1"/>
</dbReference>
<gene>
    <name evidence="1" type="ORF">DZC75_01080</name>
</gene>
<accession>A0AAI8P8F0</accession>
<sequence>MTDLLVNQLANSSQFMARQRLQSRINLPQMFAAIDADPRIVGAGVVYVDADYNVITLREFQPICSIKPKRVILREINKYQTPAQYTEQLQNNPRETRVVKEAVNTTLSCAGAIIGWWVVFSGTIAAPFTAGTSLVLTYIGGAAATASTAQCLIGGVRTVREVTNPAANDAMDDSKWYQATSTVLDAVSLMGVGASGLTTLKYLQVHKAATGRSWFELTRSLSRQQRKALTDELLSIKHPSLTPKQLKLQQAAGTMTKRYTPTQINHATQTLLRDSLGASFGLAGSSTVQSIAVGLYEEID</sequence>
<organism evidence="1 2">
    <name type="scientific">Pseudomonas parafulva</name>
    <dbReference type="NCBI Taxonomy" id="157782"/>
    <lineage>
        <taxon>Bacteria</taxon>
        <taxon>Pseudomonadati</taxon>
        <taxon>Pseudomonadota</taxon>
        <taxon>Gammaproteobacteria</taxon>
        <taxon>Pseudomonadales</taxon>
        <taxon>Pseudomonadaceae</taxon>
        <taxon>Pseudomonas</taxon>
    </lineage>
</organism>
<keyword evidence="2" id="KW-1185">Reference proteome</keyword>
<dbReference type="KEGG" id="ppv:NJ69_20450"/>
<protein>
    <submittedName>
        <fullName evidence="1">NAD synthetase</fullName>
    </submittedName>
</protein>
<proteinExistence type="predicted"/>